<evidence type="ECO:0000259" key="2">
    <source>
        <dbReference type="Pfam" id="PF24924"/>
    </source>
</evidence>
<gene>
    <name evidence="3" type="ORF">CR513_37772</name>
</gene>
<dbReference type="OrthoDB" id="1743443at2759"/>
<dbReference type="Pfam" id="PF24924">
    <property type="entry name" value="DUF7745"/>
    <property type="match status" value="1"/>
</dbReference>
<dbReference type="EMBL" id="QJKJ01007903">
    <property type="protein sequence ID" value="RDX81523.1"/>
    <property type="molecule type" value="Genomic_DNA"/>
</dbReference>
<dbReference type="PANTHER" id="PTHR48201:SF12">
    <property type="entry name" value="AMINOTRANSFERASE-LIKE PLANT MOBILE DOMAIN-CONTAINING PROTEIN"/>
    <property type="match status" value="1"/>
</dbReference>
<comment type="caution">
    <text evidence="3">The sequence shown here is derived from an EMBL/GenBank/DDBJ whole genome shotgun (WGS) entry which is preliminary data.</text>
</comment>
<feature type="compositionally biased region" description="Basic and acidic residues" evidence="1">
    <location>
        <begin position="100"/>
        <end position="117"/>
    </location>
</feature>
<keyword evidence="4" id="KW-1185">Reference proteome</keyword>
<feature type="region of interest" description="Disordered" evidence="1">
    <location>
        <begin position="100"/>
        <end position="125"/>
    </location>
</feature>
<dbReference type="AlphaFoldDB" id="A0A371FTY4"/>
<proteinExistence type="predicted"/>
<organism evidence="3 4">
    <name type="scientific">Mucuna pruriens</name>
    <name type="common">Velvet bean</name>
    <name type="synonym">Dolichos pruriens</name>
    <dbReference type="NCBI Taxonomy" id="157652"/>
    <lineage>
        <taxon>Eukaryota</taxon>
        <taxon>Viridiplantae</taxon>
        <taxon>Streptophyta</taxon>
        <taxon>Embryophyta</taxon>
        <taxon>Tracheophyta</taxon>
        <taxon>Spermatophyta</taxon>
        <taxon>Magnoliopsida</taxon>
        <taxon>eudicotyledons</taxon>
        <taxon>Gunneridae</taxon>
        <taxon>Pentapetalae</taxon>
        <taxon>rosids</taxon>
        <taxon>fabids</taxon>
        <taxon>Fabales</taxon>
        <taxon>Fabaceae</taxon>
        <taxon>Papilionoideae</taxon>
        <taxon>50 kb inversion clade</taxon>
        <taxon>NPAAA clade</taxon>
        <taxon>indigoferoid/millettioid clade</taxon>
        <taxon>Phaseoleae</taxon>
        <taxon>Mucuna</taxon>
    </lineage>
</organism>
<dbReference type="Proteomes" id="UP000257109">
    <property type="component" value="Unassembled WGS sequence"/>
</dbReference>
<reference evidence="3" key="1">
    <citation type="submission" date="2018-05" db="EMBL/GenBank/DDBJ databases">
        <title>Draft genome of Mucuna pruriens seed.</title>
        <authorList>
            <person name="Nnadi N.E."/>
            <person name="Vos R."/>
            <person name="Hasami M.H."/>
            <person name="Devisetty U.K."/>
            <person name="Aguiy J.C."/>
        </authorList>
    </citation>
    <scope>NUCLEOTIDE SEQUENCE [LARGE SCALE GENOMIC DNA]</scope>
    <source>
        <strain evidence="3">JCA_2017</strain>
    </source>
</reference>
<dbReference type="PANTHER" id="PTHR48201">
    <property type="entry name" value="PROTEIN, PUTATIVE-RELATED"/>
    <property type="match status" value="1"/>
</dbReference>
<sequence>MEGNTRYHIQKLRLVPTKTLDVQSLRHWGSQLKGQWWRAFERKYENLLSLVNVEVQTAGLSTLTQYYDPPLRCFTFKGFQLAPTLEEYKRLLGMPLERGDEAKEKPKWSIRDPESGSRGEPPTTLGRRGLANLHGCVQAFGLWHNALPLNRALRRLGNFRRLSR</sequence>
<feature type="non-terminal residue" evidence="3">
    <location>
        <position position="1"/>
    </location>
</feature>
<evidence type="ECO:0000313" key="4">
    <source>
        <dbReference type="Proteomes" id="UP000257109"/>
    </source>
</evidence>
<evidence type="ECO:0000256" key="1">
    <source>
        <dbReference type="SAM" id="MobiDB-lite"/>
    </source>
</evidence>
<name>A0A371FTY4_MUCPR</name>
<protein>
    <recommendedName>
        <fullName evidence="2">DUF7745 domain-containing protein</fullName>
    </recommendedName>
</protein>
<accession>A0A371FTY4</accession>
<dbReference type="InterPro" id="IPR056647">
    <property type="entry name" value="DUF7745"/>
</dbReference>
<evidence type="ECO:0000313" key="3">
    <source>
        <dbReference type="EMBL" id="RDX81523.1"/>
    </source>
</evidence>
<feature type="domain" description="DUF7745" evidence="2">
    <location>
        <begin position="25"/>
        <end position="98"/>
    </location>
</feature>